<dbReference type="InterPro" id="IPR014001">
    <property type="entry name" value="Helicase_ATP-bd"/>
</dbReference>
<proteinExistence type="predicted"/>
<evidence type="ECO:0000256" key="2">
    <source>
        <dbReference type="ARBA" id="ARBA00022801"/>
    </source>
</evidence>
<dbReference type="EMBL" id="FNGI01000001">
    <property type="protein sequence ID" value="SDK95116.1"/>
    <property type="molecule type" value="Genomic_DNA"/>
</dbReference>
<dbReference type="CDD" id="cd17990">
    <property type="entry name" value="DEXHc_HrpB"/>
    <property type="match status" value="1"/>
</dbReference>
<dbReference type="InterPro" id="IPR027417">
    <property type="entry name" value="P-loop_NTPase"/>
</dbReference>
<dbReference type="Gene3D" id="1.20.120.1080">
    <property type="match status" value="1"/>
</dbReference>
<dbReference type="GO" id="GO:0004386">
    <property type="term" value="F:helicase activity"/>
    <property type="evidence" value="ECO:0007669"/>
    <property type="project" value="UniProtKB-KW"/>
</dbReference>
<dbReference type="InterPro" id="IPR010225">
    <property type="entry name" value="HrpB"/>
</dbReference>
<keyword evidence="1" id="KW-0547">Nucleotide-binding</keyword>
<dbReference type="SMART" id="SM00487">
    <property type="entry name" value="DEXDc"/>
    <property type="match status" value="1"/>
</dbReference>
<feature type="domain" description="Helicase C-terminal" evidence="6">
    <location>
        <begin position="204"/>
        <end position="365"/>
    </location>
</feature>
<evidence type="ECO:0000259" key="5">
    <source>
        <dbReference type="PROSITE" id="PS51192"/>
    </source>
</evidence>
<dbReference type="SMART" id="SM00847">
    <property type="entry name" value="HA2"/>
    <property type="match status" value="1"/>
</dbReference>
<dbReference type="Pfam" id="PF08482">
    <property type="entry name" value="HrpB_C"/>
    <property type="match status" value="1"/>
</dbReference>
<keyword evidence="8" id="KW-1185">Reference proteome</keyword>
<evidence type="ECO:0000313" key="8">
    <source>
        <dbReference type="Proteomes" id="UP000198654"/>
    </source>
</evidence>
<dbReference type="OrthoDB" id="9805617at2"/>
<dbReference type="GO" id="GO:0005524">
    <property type="term" value="F:ATP binding"/>
    <property type="evidence" value="ECO:0007669"/>
    <property type="project" value="UniProtKB-KW"/>
</dbReference>
<dbReference type="Gene3D" id="3.40.50.300">
    <property type="entry name" value="P-loop containing nucleotide triphosphate hydrolases"/>
    <property type="match status" value="2"/>
</dbReference>
<dbReference type="GO" id="GO:0003676">
    <property type="term" value="F:nucleic acid binding"/>
    <property type="evidence" value="ECO:0007669"/>
    <property type="project" value="InterPro"/>
</dbReference>
<dbReference type="RefSeq" id="WP_089725306.1">
    <property type="nucleotide sequence ID" value="NZ_FNGI01000001.1"/>
</dbReference>
<dbReference type="Proteomes" id="UP000198654">
    <property type="component" value="Unassembled WGS sequence"/>
</dbReference>
<dbReference type="PANTHER" id="PTHR43519">
    <property type="entry name" value="ATP-DEPENDENT RNA HELICASE HRPB"/>
    <property type="match status" value="1"/>
</dbReference>
<accession>A0A1G9G3A5</accession>
<dbReference type="SUPFAM" id="SSF52540">
    <property type="entry name" value="P-loop containing nucleoside triphosphate hydrolases"/>
    <property type="match status" value="2"/>
</dbReference>
<dbReference type="InterPro" id="IPR001650">
    <property type="entry name" value="Helicase_C-like"/>
</dbReference>
<evidence type="ECO:0000256" key="1">
    <source>
        <dbReference type="ARBA" id="ARBA00022741"/>
    </source>
</evidence>
<dbReference type="Pfam" id="PF00271">
    <property type="entry name" value="Helicase_C"/>
    <property type="match status" value="1"/>
</dbReference>
<dbReference type="InterPro" id="IPR049614">
    <property type="entry name" value="HrpB_DEXH"/>
</dbReference>
<sequence>MSLPIDTLLPRLCQALARQTRALLIAAPGAGKTTRVPLALLDEPWCVPGRLLLLEPRRVAARLAARFMAESLGEALGDTVGYRVRGESRVGPHTRLEVVTQGVLTRMLQDDPMLEGVSGIVFDEFHERSLDADLGLALALDVQEGLREDLRLLVMSATLNVGALRRVLGDETALLESEGRQFPITTHYRATPARGKPERHQAAVVREALGTSRGDILVFLPGQREIRRLAQELATLTDVRVLPLHGQLTLAQQQQALRRDEQGHRRVVLSTAIAESSVTVDGVEVVIDSGWERVPRFQPRSGLTRLETHRLNRASAEQRRGRAGRQGPGLCFRLWAEEQPLPSQATPEMLQADLAPLAFELSRWGIADPAQIKWVDMPPEAALASGRALLRQLGLLDEAHHLTVLGHACVRWPMHPRLAVMFERAEALSARPLACWLVALLERRDAIAELDLTRRLSALPTGRSQGSDRAWYTDARRWARRAGCSLTVDDLTPLGALLAIAYPDRIAGRIEVGRFKLSGGGQALLDVRQNLAHQDYLVVTELDGEAQGARIFRAAPVELATLLALYPQARDWQQRFDWDDESGRLQGEEVRGLGELVFERRAVQHVPKEALRQALLDALKRRGWLELGQDAVQLRARVALLEREQGDAWPDWSDAALMSDLEVWLGPYIDDARRLDDIDRLPLASVLLDRLDWPQRQRLERLAPTHIQVPSGSRVRIDYSVYPPVLAVKLQELFGVGQTPAIVEGRVVLMLHLLSPARRPIQVTRDLANFWRTTYFEVRKDLKGRYPKHPWPDDPLAAIPTARTRSR</sequence>
<dbReference type="PANTHER" id="PTHR43519:SF1">
    <property type="entry name" value="ATP-DEPENDENT RNA HELICASE HRPB"/>
    <property type="match status" value="1"/>
</dbReference>
<dbReference type="CDD" id="cd18791">
    <property type="entry name" value="SF2_C_RHA"/>
    <property type="match status" value="1"/>
</dbReference>
<dbReference type="SMART" id="SM00490">
    <property type="entry name" value="HELICc"/>
    <property type="match status" value="1"/>
</dbReference>
<dbReference type="AlphaFoldDB" id="A0A1G9G3A5"/>
<dbReference type="NCBIfam" id="TIGR01970">
    <property type="entry name" value="DEAH_box_HrpB"/>
    <property type="match status" value="1"/>
</dbReference>
<evidence type="ECO:0000256" key="3">
    <source>
        <dbReference type="ARBA" id="ARBA00022806"/>
    </source>
</evidence>
<evidence type="ECO:0000313" key="7">
    <source>
        <dbReference type="EMBL" id="SDK95116.1"/>
    </source>
</evidence>
<dbReference type="InterPro" id="IPR011545">
    <property type="entry name" value="DEAD/DEAH_box_helicase_dom"/>
</dbReference>
<name>A0A1G9G3A5_9GAMM</name>
<feature type="domain" description="Helicase ATP-binding" evidence="5">
    <location>
        <begin position="13"/>
        <end position="165"/>
    </location>
</feature>
<dbReference type="PIRSF" id="PIRSF005496">
    <property type="entry name" value="ATP_hel_hrpB"/>
    <property type="match status" value="1"/>
</dbReference>
<keyword evidence="2" id="KW-0378">Hydrolase</keyword>
<keyword evidence="4" id="KW-0067">ATP-binding</keyword>
<dbReference type="InterPro" id="IPR007502">
    <property type="entry name" value="Helicase-assoc_dom"/>
</dbReference>
<dbReference type="InterPro" id="IPR013689">
    <property type="entry name" value="RNA_helicase_ATP-dep_HrpB_C"/>
</dbReference>
<gene>
    <name evidence="7" type="ORF">SAMN05661010_00585</name>
</gene>
<evidence type="ECO:0000256" key="4">
    <source>
        <dbReference type="ARBA" id="ARBA00022840"/>
    </source>
</evidence>
<keyword evidence="3 7" id="KW-0347">Helicase</keyword>
<evidence type="ECO:0000259" key="6">
    <source>
        <dbReference type="PROSITE" id="PS51194"/>
    </source>
</evidence>
<reference evidence="7 8" key="1">
    <citation type="submission" date="2016-10" db="EMBL/GenBank/DDBJ databases">
        <authorList>
            <person name="de Groot N.N."/>
        </authorList>
    </citation>
    <scope>NUCLEOTIDE SEQUENCE [LARGE SCALE GENOMIC DNA]</scope>
    <source>
        <strain evidence="7 8">DSM 14789</strain>
    </source>
</reference>
<dbReference type="FunFam" id="3.40.50.300:FF:002125">
    <property type="entry name" value="ATP-dependent helicase HrpB"/>
    <property type="match status" value="1"/>
</dbReference>
<dbReference type="STRING" id="119000.SAMN05661010_00585"/>
<protein>
    <submittedName>
        <fullName evidence="7">ATP-dependent helicase HrpB</fullName>
    </submittedName>
</protein>
<dbReference type="PROSITE" id="PS51194">
    <property type="entry name" value="HELICASE_CTER"/>
    <property type="match status" value="1"/>
</dbReference>
<dbReference type="GO" id="GO:0016787">
    <property type="term" value="F:hydrolase activity"/>
    <property type="evidence" value="ECO:0007669"/>
    <property type="project" value="UniProtKB-KW"/>
</dbReference>
<organism evidence="7 8">
    <name type="scientific">Modicisalibacter muralis</name>
    <dbReference type="NCBI Taxonomy" id="119000"/>
    <lineage>
        <taxon>Bacteria</taxon>
        <taxon>Pseudomonadati</taxon>
        <taxon>Pseudomonadota</taxon>
        <taxon>Gammaproteobacteria</taxon>
        <taxon>Oceanospirillales</taxon>
        <taxon>Halomonadaceae</taxon>
        <taxon>Modicisalibacter</taxon>
    </lineage>
</organism>
<dbReference type="PROSITE" id="PS51192">
    <property type="entry name" value="HELICASE_ATP_BIND_1"/>
    <property type="match status" value="1"/>
</dbReference>
<dbReference type="Pfam" id="PF00270">
    <property type="entry name" value="DEAD"/>
    <property type="match status" value="1"/>
</dbReference>